<protein>
    <recommendedName>
        <fullName evidence="3">ArsR family transcriptional regulator</fullName>
    </recommendedName>
</protein>
<organism evidence="1 2">
    <name type="scientific">Arsenicicoccus piscis</name>
    <dbReference type="NCBI Taxonomy" id="673954"/>
    <lineage>
        <taxon>Bacteria</taxon>
        <taxon>Bacillati</taxon>
        <taxon>Actinomycetota</taxon>
        <taxon>Actinomycetes</taxon>
        <taxon>Micrococcales</taxon>
        <taxon>Intrasporangiaceae</taxon>
        <taxon>Arsenicicoccus</taxon>
    </lineage>
</organism>
<dbReference type="SUPFAM" id="SSF46785">
    <property type="entry name" value="Winged helix' DNA-binding domain"/>
    <property type="match status" value="1"/>
</dbReference>
<dbReference type="InterPro" id="IPR036390">
    <property type="entry name" value="WH_DNA-bd_sf"/>
</dbReference>
<accession>A0ABQ6HMN0</accession>
<dbReference type="Gene3D" id="1.10.10.10">
    <property type="entry name" value="Winged helix-like DNA-binding domain superfamily/Winged helix DNA-binding domain"/>
    <property type="match status" value="1"/>
</dbReference>
<sequence>MDMPPALVAARPLDGVHDIVGVLNALGHRHRLSTSRALVQSDVPLSVPQLRVRVSRPATVLDHLGTLRSAGFVEMLGQGRAAKWRVVPGSLDKAATLTATDPH</sequence>
<evidence type="ECO:0008006" key="3">
    <source>
        <dbReference type="Google" id="ProtNLM"/>
    </source>
</evidence>
<comment type="caution">
    <text evidence="1">The sequence shown here is derived from an EMBL/GenBank/DDBJ whole genome shotgun (WGS) entry which is preliminary data.</text>
</comment>
<proteinExistence type="predicted"/>
<reference evidence="2" key="1">
    <citation type="journal article" date="2019" name="Int. J. Syst. Evol. Microbiol.">
        <title>The Global Catalogue of Microorganisms (GCM) 10K type strain sequencing project: providing services to taxonomists for standard genome sequencing and annotation.</title>
        <authorList>
            <consortium name="The Broad Institute Genomics Platform"/>
            <consortium name="The Broad Institute Genome Sequencing Center for Infectious Disease"/>
            <person name="Wu L."/>
            <person name="Ma J."/>
        </authorList>
    </citation>
    <scope>NUCLEOTIDE SEQUENCE [LARGE SCALE GENOMIC DNA]</scope>
    <source>
        <strain evidence="2">NBRC 105830</strain>
    </source>
</reference>
<evidence type="ECO:0000313" key="2">
    <source>
        <dbReference type="Proteomes" id="UP001157109"/>
    </source>
</evidence>
<dbReference type="Proteomes" id="UP001157109">
    <property type="component" value="Unassembled WGS sequence"/>
</dbReference>
<dbReference type="RefSeq" id="WP_241445319.1">
    <property type="nucleotide sequence ID" value="NZ_BSUJ01000001.1"/>
</dbReference>
<name>A0ABQ6HMN0_9MICO</name>
<evidence type="ECO:0000313" key="1">
    <source>
        <dbReference type="EMBL" id="GMA19656.1"/>
    </source>
</evidence>
<keyword evidence="2" id="KW-1185">Reference proteome</keyword>
<gene>
    <name evidence="1" type="ORF">GCM10025862_16770</name>
</gene>
<dbReference type="InterPro" id="IPR036388">
    <property type="entry name" value="WH-like_DNA-bd_sf"/>
</dbReference>
<dbReference type="EMBL" id="BSUJ01000001">
    <property type="protein sequence ID" value="GMA19656.1"/>
    <property type="molecule type" value="Genomic_DNA"/>
</dbReference>